<evidence type="ECO:0000313" key="2">
    <source>
        <dbReference type="EMBL" id="KAK4234098.1"/>
    </source>
</evidence>
<dbReference type="Gene3D" id="3.90.180.10">
    <property type="entry name" value="Medium-chain alcohol dehydrogenases, catalytic domain"/>
    <property type="match status" value="1"/>
</dbReference>
<dbReference type="InterPro" id="IPR013154">
    <property type="entry name" value="ADH-like_N"/>
</dbReference>
<dbReference type="Pfam" id="PF08240">
    <property type="entry name" value="ADH_N"/>
    <property type="match status" value="1"/>
</dbReference>
<name>A0AAN7C422_9PEZI</name>
<dbReference type="InterPro" id="IPR052585">
    <property type="entry name" value="Lipid_raft_assoc_Zn_ADH"/>
</dbReference>
<evidence type="ECO:0000259" key="1">
    <source>
        <dbReference type="SMART" id="SM00829"/>
    </source>
</evidence>
<reference evidence="2" key="1">
    <citation type="journal article" date="2023" name="Mol. Phylogenet. Evol.">
        <title>Genome-scale phylogeny and comparative genomics of the fungal order Sordariales.</title>
        <authorList>
            <person name="Hensen N."/>
            <person name="Bonometti L."/>
            <person name="Westerberg I."/>
            <person name="Brannstrom I.O."/>
            <person name="Guillou S."/>
            <person name="Cros-Aarteil S."/>
            <person name="Calhoun S."/>
            <person name="Haridas S."/>
            <person name="Kuo A."/>
            <person name="Mondo S."/>
            <person name="Pangilinan J."/>
            <person name="Riley R."/>
            <person name="LaButti K."/>
            <person name="Andreopoulos B."/>
            <person name="Lipzen A."/>
            <person name="Chen C."/>
            <person name="Yan M."/>
            <person name="Daum C."/>
            <person name="Ng V."/>
            <person name="Clum A."/>
            <person name="Steindorff A."/>
            <person name="Ohm R.A."/>
            <person name="Martin F."/>
            <person name="Silar P."/>
            <person name="Natvig D.O."/>
            <person name="Lalanne C."/>
            <person name="Gautier V."/>
            <person name="Ament-Velasquez S.L."/>
            <person name="Kruys A."/>
            <person name="Hutchinson M.I."/>
            <person name="Powell A.J."/>
            <person name="Barry K."/>
            <person name="Miller A.N."/>
            <person name="Grigoriev I.V."/>
            <person name="Debuchy R."/>
            <person name="Gladieux P."/>
            <person name="Hiltunen Thoren M."/>
            <person name="Johannesson H."/>
        </authorList>
    </citation>
    <scope>NUCLEOTIDE SEQUENCE</scope>
    <source>
        <strain evidence="2">CBS 532.94</strain>
    </source>
</reference>
<dbReference type="InterPro" id="IPR036291">
    <property type="entry name" value="NAD(P)-bd_dom_sf"/>
</dbReference>
<dbReference type="Pfam" id="PF13602">
    <property type="entry name" value="ADH_zinc_N_2"/>
    <property type="match status" value="1"/>
</dbReference>
<dbReference type="SUPFAM" id="SSF51735">
    <property type="entry name" value="NAD(P)-binding Rossmann-fold domains"/>
    <property type="match status" value="1"/>
</dbReference>
<dbReference type="Proteomes" id="UP001303760">
    <property type="component" value="Unassembled WGS sequence"/>
</dbReference>
<organism evidence="2 3">
    <name type="scientific">Achaetomium macrosporum</name>
    <dbReference type="NCBI Taxonomy" id="79813"/>
    <lineage>
        <taxon>Eukaryota</taxon>
        <taxon>Fungi</taxon>
        <taxon>Dikarya</taxon>
        <taxon>Ascomycota</taxon>
        <taxon>Pezizomycotina</taxon>
        <taxon>Sordariomycetes</taxon>
        <taxon>Sordariomycetidae</taxon>
        <taxon>Sordariales</taxon>
        <taxon>Chaetomiaceae</taxon>
        <taxon>Achaetomium</taxon>
    </lineage>
</organism>
<keyword evidence="3" id="KW-1185">Reference proteome</keyword>
<dbReference type="GO" id="GO:0016491">
    <property type="term" value="F:oxidoreductase activity"/>
    <property type="evidence" value="ECO:0007669"/>
    <property type="project" value="InterPro"/>
</dbReference>
<dbReference type="PANTHER" id="PTHR43482">
    <property type="entry name" value="PROTEIN AST1-RELATED"/>
    <property type="match status" value="1"/>
</dbReference>
<comment type="caution">
    <text evidence="2">The sequence shown here is derived from an EMBL/GenBank/DDBJ whole genome shotgun (WGS) entry which is preliminary data.</text>
</comment>
<dbReference type="InterPro" id="IPR011032">
    <property type="entry name" value="GroES-like_sf"/>
</dbReference>
<dbReference type="CDD" id="cd08267">
    <property type="entry name" value="MDR1"/>
    <property type="match status" value="1"/>
</dbReference>
<dbReference type="AlphaFoldDB" id="A0AAN7C422"/>
<reference evidence="2" key="2">
    <citation type="submission" date="2023-05" db="EMBL/GenBank/DDBJ databases">
        <authorList>
            <consortium name="Lawrence Berkeley National Laboratory"/>
            <person name="Steindorff A."/>
            <person name="Hensen N."/>
            <person name="Bonometti L."/>
            <person name="Westerberg I."/>
            <person name="Brannstrom I.O."/>
            <person name="Guillou S."/>
            <person name="Cros-Aarteil S."/>
            <person name="Calhoun S."/>
            <person name="Haridas S."/>
            <person name="Kuo A."/>
            <person name="Mondo S."/>
            <person name="Pangilinan J."/>
            <person name="Riley R."/>
            <person name="Labutti K."/>
            <person name="Andreopoulos B."/>
            <person name="Lipzen A."/>
            <person name="Chen C."/>
            <person name="Yanf M."/>
            <person name="Daum C."/>
            <person name="Ng V."/>
            <person name="Clum A."/>
            <person name="Ohm R."/>
            <person name="Martin F."/>
            <person name="Silar P."/>
            <person name="Natvig D."/>
            <person name="Lalanne C."/>
            <person name="Gautier V."/>
            <person name="Ament-Velasquez S.L."/>
            <person name="Kruys A."/>
            <person name="Hutchinson M.I."/>
            <person name="Powell A.J."/>
            <person name="Barry K."/>
            <person name="Miller A.N."/>
            <person name="Grigoriev I.V."/>
            <person name="Debuchy R."/>
            <person name="Gladieux P."/>
            <person name="Thoren M.H."/>
            <person name="Johannesson H."/>
        </authorList>
    </citation>
    <scope>NUCLEOTIDE SEQUENCE</scope>
    <source>
        <strain evidence="2">CBS 532.94</strain>
    </source>
</reference>
<feature type="domain" description="Enoyl reductase (ER)" evidence="1">
    <location>
        <begin position="26"/>
        <end position="354"/>
    </location>
</feature>
<dbReference type="Gene3D" id="3.40.50.720">
    <property type="entry name" value="NAD(P)-binding Rossmann-like Domain"/>
    <property type="match status" value="1"/>
</dbReference>
<dbReference type="PANTHER" id="PTHR43482:SF1">
    <property type="entry name" value="PROTEIN AST1-RELATED"/>
    <property type="match status" value="1"/>
</dbReference>
<sequence>MSSTDQTPSVPATMRAWVRRRRGPASTALELSTNIPTPTVPQGPSSSDVLIRVSHVSLQFSSEMTMKLLPASLPPLITGPWIPELELSGEVVAAGEGAPAEVRTPGTHVIAFQSIPSVIAGRGVLAEYVRLPGGNVARIDASVVDMAAASGINGAGSTALKMIRTAGVHEGHTVLVNGASGSVGSVLVQLCKLRGARVVGVASGGNEEMVRSLGVDEFIDYRKHDPLPAYLEQHYGDKPFDFVLDCVGSQALFVHSPAYLKPEGAVINIGALESFSRTAFNVLLNRWLPTWLGGVPRRYVMFSTPPRRDDAVYVARLVEEGRLRVPVDSVFDMEDAVRAYERIATKRARGKVVVKVRSD</sequence>
<dbReference type="InterPro" id="IPR020843">
    <property type="entry name" value="ER"/>
</dbReference>
<evidence type="ECO:0000313" key="3">
    <source>
        <dbReference type="Proteomes" id="UP001303760"/>
    </source>
</evidence>
<dbReference type="EMBL" id="MU860417">
    <property type="protein sequence ID" value="KAK4234098.1"/>
    <property type="molecule type" value="Genomic_DNA"/>
</dbReference>
<dbReference type="SMART" id="SM00829">
    <property type="entry name" value="PKS_ER"/>
    <property type="match status" value="1"/>
</dbReference>
<gene>
    <name evidence="2" type="ORF">C8A03DRAFT_38140</name>
</gene>
<proteinExistence type="predicted"/>
<protein>
    <recommendedName>
        <fullName evidence="1">Enoyl reductase (ER) domain-containing protein</fullName>
    </recommendedName>
</protein>
<dbReference type="SUPFAM" id="SSF50129">
    <property type="entry name" value="GroES-like"/>
    <property type="match status" value="1"/>
</dbReference>
<accession>A0AAN7C422</accession>